<evidence type="ECO:0000256" key="1">
    <source>
        <dbReference type="SAM" id="Phobius"/>
    </source>
</evidence>
<dbReference type="KEGG" id="ddf:DEFDS_P030"/>
<evidence type="ECO:0000313" key="2">
    <source>
        <dbReference type="EMBL" id="BAI81658.1"/>
    </source>
</evidence>
<geneLocation type="plasmid" evidence="2 3">
    <name>megaplasmid pDF308</name>
</geneLocation>
<proteinExistence type="predicted"/>
<keyword evidence="2" id="KW-0614">Plasmid</keyword>
<dbReference type="HOGENOM" id="CLU_1388254_0_0_0"/>
<keyword evidence="1" id="KW-0472">Membrane</keyword>
<dbReference type="eggNOG" id="COG4968">
    <property type="taxonomic scope" value="Bacteria"/>
</dbReference>
<dbReference type="EMBL" id="AP011530">
    <property type="protein sequence ID" value="BAI81658.1"/>
    <property type="molecule type" value="Genomic_DNA"/>
</dbReference>
<feature type="transmembrane region" description="Helical" evidence="1">
    <location>
        <begin position="33"/>
        <end position="54"/>
    </location>
</feature>
<dbReference type="NCBIfam" id="TIGR02532">
    <property type="entry name" value="IV_pilin_GFxxxE"/>
    <property type="match status" value="1"/>
</dbReference>
<accession>D3PEL6</accession>
<gene>
    <name evidence="2" type="ordered locus">DEFDS_P030</name>
</gene>
<dbReference type="AlphaFoldDB" id="D3PEL6"/>
<dbReference type="SUPFAM" id="SSF54523">
    <property type="entry name" value="Pili subunits"/>
    <property type="match status" value="1"/>
</dbReference>
<dbReference type="RefSeq" id="WP_013008903.1">
    <property type="nucleotide sequence ID" value="NC_013940.1"/>
</dbReference>
<protein>
    <recommendedName>
        <fullName evidence="4">Prepilin-type N-terminal cleavage/methylation domain-containing protein</fullName>
    </recommendedName>
</protein>
<keyword evidence="1" id="KW-0812">Transmembrane</keyword>
<dbReference type="InterPro" id="IPR012902">
    <property type="entry name" value="N_methyl_site"/>
</dbReference>
<reference evidence="2 3" key="1">
    <citation type="journal article" date="2010" name="DNA Res.">
        <title>Bacterial lifestyle in a deep-sea hydrothermal vent chimney revealed by the genome sequence of the thermophilic bacterium Deferribacter desulfuricans SSM1.</title>
        <authorList>
            <person name="Takaki Y."/>
            <person name="Shimamura S."/>
            <person name="Nakagawa S."/>
            <person name="Fukuhara Y."/>
            <person name="Horikawa H."/>
            <person name="Ankai A."/>
            <person name="Harada T."/>
            <person name="Hosoyama A."/>
            <person name="Oguchi A."/>
            <person name="Fukui S."/>
            <person name="Fujita N."/>
            <person name="Takami H."/>
            <person name="Takai K."/>
        </authorList>
    </citation>
    <scope>NUCLEOTIDE SEQUENCE [LARGE SCALE GENOMIC DNA]</scope>
    <source>
        <strain evidence="3">DSM 14783 / JCM 11476 / NBRC 101012 / SSM1</strain>
        <plasmid evidence="3">Plasmid megaplasmid pDF308</plasmid>
    </source>
</reference>
<evidence type="ECO:0000313" key="3">
    <source>
        <dbReference type="Proteomes" id="UP000001520"/>
    </source>
</evidence>
<keyword evidence="1" id="KW-1133">Transmembrane helix</keyword>
<dbReference type="InterPro" id="IPR045584">
    <property type="entry name" value="Pilin-like"/>
</dbReference>
<evidence type="ECO:0008006" key="4">
    <source>
        <dbReference type="Google" id="ProtNLM"/>
    </source>
</evidence>
<name>D3PEL6_DEFDS</name>
<keyword evidence="3" id="KW-1185">Reference proteome</keyword>
<sequence>MLYKKNNNRFIRNNICINKNINNKISNNRGYTFIELIIVLTILAILIGTIMGSYHERKMIAICNAVTKELENFAEASLMFYSQKGRGPNNASELYGTYLKKVGNTNVSGKSYIVSSSGDVITITTDVPSGVGTCVQNNTRLSTQVTALSGVDRITLTINGVLGKYYFDNNADWSNYEKTIIYREIYNFTTDTNTNY</sequence>
<dbReference type="Pfam" id="PF07963">
    <property type="entry name" value="N_methyl"/>
    <property type="match status" value="1"/>
</dbReference>
<organism evidence="2 3">
    <name type="scientific">Deferribacter desulfuricans (strain DSM 14783 / JCM 11476 / NBRC 101012 / SSM1)</name>
    <dbReference type="NCBI Taxonomy" id="639282"/>
    <lineage>
        <taxon>Bacteria</taxon>
        <taxon>Pseudomonadati</taxon>
        <taxon>Deferribacterota</taxon>
        <taxon>Deferribacteres</taxon>
        <taxon>Deferribacterales</taxon>
        <taxon>Deferribacteraceae</taxon>
        <taxon>Deferribacter</taxon>
    </lineage>
</organism>
<dbReference type="Gene3D" id="3.30.700.10">
    <property type="entry name" value="Glycoprotein, Type 4 Pilin"/>
    <property type="match status" value="1"/>
</dbReference>
<dbReference type="Proteomes" id="UP000001520">
    <property type="component" value="Plasmid megaplasmid pDF308"/>
</dbReference>